<gene>
    <name evidence="7" type="ORF">Ciccas_012517</name>
</gene>
<feature type="transmembrane region" description="Helical" evidence="5">
    <location>
        <begin position="85"/>
        <end position="106"/>
    </location>
</feature>
<evidence type="ECO:0000259" key="6">
    <source>
        <dbReference type="Pfam" id="PF00324"/>
    </source>
</evidence>
<dbReference type="GO" id="GO:0016020">
    <property type="term" value="C:membrane"/>
    <property type="evidence" value="ECO:0007669"/>
    <property type="project" value="UniProtKB-SubCell"/>
</dbReference>
<proteinExistence type="predicted"/>
<name>A0ABD2PNM9_9PLAT</name>
<evidence type="ECO:0000313" key="7">
    <source>
        <dbReference type="EMBL" id="KAL3308944.1"/>
    </source>
</evidence>
<feature type="transmembrane region" description="Helical" evidence="5">
    <location>
        <begin position="137"/>
        <end position="158"/>
    </location>
</feature>
<keyword evidence="2 5" id="KW-0812">Transmembrane</keyword>
<dbReference type="PANTHER" id="PTHR11827">
    <property type="entry name" value="SOLUTE CARRIER FAMILY 12, CATION COTRANSPORTERS"/>
    <property type="match status" value="1"/>
</dbReference>
<evidence type="ECO:0000256" key="3">
    <source>
        <dbReference type="ARBA" id="ARBA00022989"/>
    </source>
</evidence>
<evidence type="ECO:0000256" key="4">
    <source>
        <dbReference type="ARBA" id="ARBA00023136"/>
    </source>
</evidence>
<dbReference type="PANTHER" id="PTHR11827:SF6">
    <property type="entry name" value="SOLUTE CARRIER FAMILY 12 MEMBER 8"/>
    <property type="match status" value="1"/>
</dbReference>
<feature type="domain" description="Amino acid permease/ SLC12A" evidence="6">
    <location>
        <begin position="10"/>
        <end position="194"/>
    </location>
</feature>
<comment type="caution">
    <text evidence="7">The sequence shown here is derived from an EMBL/GenBank/DDBJ whole genome shotgun (WGS) entry which is preliminary data.</text>
</comment>
<evidence type="ECO:0000256" key="1">
    <source>
        <dbReference type="ARBA" id="ARBA00004141"/>
    </source>
</evidence>
<dbReference type="InterPro" id="IPR004841">
    <property type="entry name" value="AA-permease/SLC12A_dom"/>
</dbReference>
<dbReference type="Gene3D" id="1.20.1740.10">
    <property type="entry name" value="Amino acid/polyamine transporter I"/>
    <property type="match status" value="1"/>
</dbReference>
<dbReference type="Proteomes" id="UP001626550">
    <property type="component" value="Unassembled WGS sequence"/>
</dbReference>
<sequence>MAPSFLFNQTFFDVLGVFFSSICGVFSGLNMSGQLREPRKNVPLGTITALITVTILYVTFVLLIASVVTRSSLQTNYNIASEVSAWPPLFLTGIYVSALSAALGGITGSPRLFQSIAESTNLFFLRIFKPTFGDSKVPVAALFCLGLISILCVLFGNVNLLGPFVTIPFLATYTCLSYSYFCLAMTYDQKLKRDRAYEQATSKMSNTREYTDLDKLFPEERKFTSDISRKSKKKERRTSSVSSEKVSLLQKDEEKVTKTITQMPNSWYSFMVNRWSSLFGVIYGLVLMFLIHWAYSLLVCSLIMMIYLLAGMGKQALALGVASDLNLIKSLCNSINTFCLHFTRRSVSSLSQTASIG</sequence>
<dbReference type="InterPro" id="IPR004842">
    <property type="entry name" value="SLC12A_fam"/>
</dbReference>
<dbReference type="Pfam" id="PF00324">
    <property type="entry name" value="AA_permease"/>
    <property type="match status" value="1"/>
</dbReference>
<dbReference type="AlphaFoldDB" id="A0ABD2PNM9"/>
<accession>A0ABD2PNM9</accession>
<evidence type="ECO:0000256" key="5">
    <source>
        <dbReference type="SAM" id="Phobius"/>
    </source>
</evidence>
<keyword evidence="8" id="KW-1185">Reference proteome</keyword>
<keyword evidence="4 5" id="KW-0472">Membrane</keyword>
<reference evidence="7 8" key="1">
    <citation type="submission" date="2024-11" db="EMBL/GenBank/DDBJ databases">
        <title>Adaptive evolution of stress response genes in parasites aligns with host niche diversity.</title>
        <authorList>
            <person name="Hahn C."/>
            <person name="Resl P."/>
        </authorList>
    </citation>
    <scope>NUCLEOTIDE SEQUENCE [LARGE SCALE GENOMIC DNA]</scope>
    <source>
        <strain evidence="7">EGGRZ-B1_66</strain>
        <tissue evidence="7">Body</tissue>
    </source>
</reference>
<organism evidence="7 8">
    <name type="scientific">Cichlidogyrus casuarinus</name>
    <dbReference type="NCBI Taxonomy" id="1844966"/>
    <lineage>
        <taxon>Eukaryota</taxon>
        <taxon>Metazoa</taxon>
        <taxon>Spiralia</taxon>
        <taxon>Lophotrochozoa</taxon>
        <taxon>Platyhelminthes</taxon>
        <taxon>Monogenea</taxon>
        <taxon>Monopisthocotylea</taxon>
        <taxon>Dactylogyridea</taxon>
        <taxon>Ancyrocephalidae</taxon>
        <taxon>Cichlidogyrus</taxon>
    </lineage>
</organism>
<evidence type="ECO:0000256" key="2">
    <source>
        <dbReference type="ARBA" id="ARBA00022692"/>
    </source>
</evidence>
<dbReference type="EMBL" id="JBJKFK010004496">
    <property type="protein sequence ID" value="KAL3308944.1"/>
    <property type="molecule type" value="Genomic_DNA"/>
</dbReference>
<feature type="transmembrane region" description="Helical" evidence="5">
    <location>
        <begin position="164"/>
        <end position="187"/>
    </location>
</feature>
<keyword evidence="3 5" id="KW-1133">Transmembrane helix</keyword>
<feature type="transmembrane region" description="Helical" evidence="5">
    <location>
        <begin position="6"/>
        <end position="29"/>
    </location>
</feature>
<comment type="subcellular location">
    <subcellularLocation>
        <location evidence="1">Membrane</location>
        <topology evidence="1">Multi-pass membrane protein</topology>
    </subcellularLocation>
</comment>
<protein>
    <recommendedName>
        <fullName evidence="6">Amino acid permease/ SLC12A domain-containing protein</fullName>
    </recommendedName>
</protein>
<evidence type="ECO:0000313" key="8">
    <source>
        <dbReference type="Proteomes" id="UP001626550"/>
    </source>
</evidence>
<feature type="transmembrane region" description="Helical" evidence="5">
    <location>
        <begin position="41"/>
        <end position="65"/>
    </location>
</feature>